<dbReference type="CDD" id="cd11386">
    <property type="entry name" value="MCP_signal"/>
    <property type="match status" value="1"/>
</dbReference>
<feature type="domain" description="Methyl-accepting transducer" evidence="9">
    <location>
        <begin position="287"/>
        <end position="523"/>
    </location>
</feature>
<keyword evidence="6 7" id="KW-0807">Transducer</keyword>
<keyword evidence="11" id="KW-1185">Reference proteome</keyword>
<dbReference type="Gene3D" id="1.10.287.950">
    <property type="entry name" value="Methyl-accepting chemotaxis protein"/>
    <property type="match status" value="1"/>
</dbReference>
<evidence type="ECO:0000313" key="10">
    <source>
        <dbReference type="EMBL" id="MFD0957991.1"/>
    </source>
</evidence>
<evidence type="ECO:0000256" key="8">
    <source>
        <dbReference type="SAM" id="Phobius"/>
    </source>
</evidence>
<keyword evidence="4 8" id="KW-1133">Transmembrane helix</keyword>
<dbReference type="Proteomes" id="UP001596989">
    <property type="component" value="Unassembled WGS sequence"/>
</dbReference>
<protein>
    <submittedName>
        <fullName evidence="10">Methyl-accepting chemotaxis protein</fullName>
    </submittedName>
</protein>
<evidence type="ECO:0000256" key="7">
    <source>
        <dbReference type="PROSITE-ProRule" id="PRU00284"/>
    </source>
</evidence>
<keyword evidence="5 8" id="KW-0472">Membrane</keyword>
<gene>
    <name evidence="10" type="ORF">ACFQ2I_01170</name>
</gene>
<dbReference type="InterPro" id="IPR033463">
    <property type="entry name" value="sCache_3"/>
</dbReference>
<keyword evidence="3 8" id="KW-0812">Transmembrane</keyword>
<dbReference type="PANTHER" id="PTHR32089">
    <property type="entry name" value="METHYL-ACCEPTING CHEMOTAXIS PROTEIN MCPB"/>
    <property type="match status" value="1"/>
</dbReference>
<evidence type="ECO:0000256" key="6">
    <source>
        <dbReference type="ARBA" id="ARBA00023224"/>
    </source>
</evidence>
<dbReference type="SUPFAM" id="SSF103190">
    <property type="entry name" value="Sensory domain-like"/>
    <property type="match status" value="1"/>
</dbReference>
<comment type="subcellular location">
    <subcellularLocation>
        <location evidence="1">Cell membrane</location>
        <topology evidence="1">Multi-pass membrane protein</topology>
    </subcellularLocation>
</comment>
<proteinExistence type="predicted"/>
<dbReference type="SMART" id="SM00283">
    <property type="entry name" value="MA"/>
    <property type="match status" value="1"/>
</dbReference>
<comment type="caution">
    <text evidence="10">The sequence shown here is derived from an EMBL/GenBank/DDBJ whole genome shotgun (WGS) entry which is preliminary data.</text>
</comment>
<dbReference type="EMBL" id="JBHTJZ010000004">
    <property type="protein sequence ID" value="MFD0957991.1"/>
    <property type="molecule type" value="Genomic_DNA"/>
</dbReference>
<name>A0ABW3HKE8_9BACL</name>
<accession>A0ABW3HKE8</accession>
<evidence type="ECO:0000256" key="1">
    <source>
        <dbReference type="ARBA" id="ARBA00004651"/>
    </source>
</evidence>
<dbReference type="InterPro" id="IPR029151">
    <property type="entry name" value="Sensor-like_sf"/>
</dbReference>
<evidence type="ECO:0000256" key="4">
    <source>
        <dbReference type="ARBA" id="ARBA00022989"/>
    </source>
</evidence>
<evidence type="ECO:0000256" key="3">
    <source>
        <dbReference type="ARBA" id="ARBA00022692"/>
    </source>
</evidence>
<organism evidence="10 11">
    <name type="scientific">Paenibacillus chungangensis</name>
    <dbReference type="NCBI Taxonomy" id="696535"/>
    <lineage>
        <taxon>Bacteria</taxon>
        <taxon>Bacillati</taxon>
        <taxon>Bacillota</taxon>
        <taxon>Bacilli</taxon>
        <taxon>Bacillales</taxon>
        <taxon>Paenibacillaceae</taxon>
        <taxon>Paenibacillus</taxon>
    </lineage>
</organism>
<feature type="transmembrane region" description="Helical" evidence="8">
    <location>
        <begin position="196"/>
        <end position="218"/>
    </location>
</feature>
<dbReference type="Pfam" id="PF17202">
    <property type="entry name" value="sCache_3_3"/>
    <property type="match status" value="1"/>
</dbReference>
<evidence type="ECO:0000259" key="9">
    <source>
        <dbReference type="PROSITE" id="PS50111"/>
    </source>
</evidence>
<dbReference type="PROSITE" id="PS50111">
    <property type="entry name" value="CHEMOTAXIS_TRANSDUC_2"/>
    <property type="match status" value="1"/>
</dbReference>
<evidence type="ECO:0000256" key="2">
    <source>
        <dbReference type="ARBA" id="ARBA00022475"/>
    </source>
</evidence>
<sequence length="574" mass="62491">MKRLAQRFSRSSIRTRLFLLVTIILIASFTTVNLQQEKRITSIIQGEALEKAKSDLQTGMEIIHLKYPGEWRVDGENLYKGDMLINNNDDIVDQLGTLTNGNTVTLFLGDTRIATNVLADGKRAIGTKVSTIVAEKVLKEGQLFLGQANVVGHTYQTAYMPLKDAEGKIIGILYMGAPDSSERIVQIQQDITIKTFVSGSIIIVIALLLFYGFTYPMMKRIQSSVRLLRTIASGDLTSEQKPTKNKDETGLLLESAYQMSTELRTVLAHVNEASSLVAHSSQELYASTEQMSQATEQTNLAIQQIAMGSETQMSGIMRSNEAVQEVSRGMDQAAHAIQAMAQYASSARNHATLGIQVADQTIERMSSAQQIVEDAASAMQGLEEKSKEIHQIVEVITRIASQTNILALNASIEAVRAGEHGRGFAVVATEVRKLAEESMKSAELIGGLIAKVQAESKRAALAMNKGKQVVGDGLNQARQSGVAFDEISHTITEVSSHSQEVSAIIEQVHARTYETVNTMEQMAQIVQQFAQGTHSVAASAEELNASSEEISTSSANLGQMAKELRKVVGKFKVV</sequence>
<reference evidence="11" key="1">
    <citation type="journal article" date="2019" name="Int. J. Syst. Evol. Microbiol.">
        <title>The Global Catalogue of Microorganisms (GCM) 10K type strain sequencing project: providing services to taxonomists for standard genome sequencing and annotation.</title>
        <authorList>
            <consortium name="The Broad Institute Genomics Platform"/>
            <consortium name="The Broad Institute Genome Sequencing Center for Infectious Disease"/>
            <person name="Wu L."/>
            <person name="Ma J."/>
        </authorList>
    </citation>
    <scope>NUCLEOTIDE SEQUENCE [LARGE SCALE GENOMIC DNA]</scope>
    <source>
        <strain evidence="11">CCUG 59129</strain>
    </source>
</reference>
<dbReference type="Pfam" id="PF00015">
    <property type="entry name" value="MCPsignal"/>
    <property type="match status" value="1"/>
</dbReference>
<dbReference type="SUPFAM" id="SSF58104">
    <property type="entry name" value="Methyl-accepting chemotaxis protein (MCP) signaling domain"/>
    <property type="match status" value="1"/>
</dbReference>
<dbReference type="PANTHER" id="PTHR32089:SF112">
    <property type="entry name" value="LYSOZYME-LIKE PROTEIN-RELATED"/>
    <property type="match status" value="1"/>
</dbReference>
<evidence type="ECO:0000313" key="11">
    <source>
        <dbReference type="Proteomes" id="UP001596989"/>
    </source>
</evidence>
<dbReference type="RefSeq" id="WP_377561621.1">
    <property type="nucleotide sequence ID" value="NZ_JBHTJZ010000004.1"/>
</dbReference>
<keyword evidence="2" id="KW-1003">Cell membrane</keyword>
<dbReference type="InterPro" id="IPR004089">
    <property type="entry name" value="MCPsignal_dom"/>
</dbReference>
<evidence type="ECO:0000256" key="5">
    <source>
        <dbReference type="ARBA" id="ARBA00023136"/>
    </source>
</evidence>